<keyword evidence="1" id="KW-0472">Membrane</keyword>
<proteinExistence type="predicted"/>
<name>Q2CIB2_OCEGH</name>
<dbReference type="STRING" id="314256.OG2516_07712"/>
<sequence>MSSTDFNQRVRRIAREHERIKQHGGDVKLQRDGLLKLRPRRAVPLRRAPLKLVLMVLVGLFAGKCALIWHLGDDAYAAKLAALDSDSIVERGGALVMQIDPASRWIVDQLARVTG</sequence>
<organism evidence="2 3">
    <name type="scientific">Oceanicola granulosus (strain ATCC BAA-861 / DSM 15982 / KCTC 12143 / HTCC2516)</name>
    <dbReference type="NCBI Taxonomy" id="314256"/>
    <lineage>
        <taxon>Bacteria</taxon>
        <taxon>Pseudomonadati</taxon>
        <taxon>Pseudomonadota</taxon>
        <taxon>Alphaproteobacteria</taxon>
        <taxon>Rhodobacterales</taxon>
        <taxon>Roseobacteraceae</taxon>
        <taxon>Oceanicola</taxon>
    </lineage>
</organism>
<evidence type="ECO:0000256" key="1">
    <source>
        <dbReference type="SAM" id="Phobius"/>
    </source>
</evidence>
<evidence type="ECO:0000313" key="2">
    <source>
        <dbReference type="EMBL" id="EAR52346.1"/>
    </source>
</evidence>
<dbReference type="RefSeq" id="WP_007255067.1">
    <property type="nucleotide sequence ID" value="NZ_CH724107.1"/>
</dbReference>
<evidence type="ECO:0000313" key="3">
    <source>
        <dbReference type="Proteomes" id="UP000003635"/>
    </source>
</evidence>
<gene>
    <name evidence="2" type="ORF">OG2516_07712</name>
</gene>
<dbReference type="AlphaFoldDB" id="Q2CIB2"/>
<reference evidence="2 3" key="1">
    <citation type="journal article" date="2010" name="J. Bacteriol.">
        <title>Genome sequences of Oceanicola granulosus HTCC2516(T) and Oceanicola batsensis HTCC2597(TDelta).</title>
        <authorList>
            <person name="Thrash J.C."/>
            <person name="Cho J.C."/>
            <person name="Vergin K.L."/>
            <person name="Giovannoni S.J."/>
        </authorList>
    </citation>
    <scope>NUCLEOTIDE SEQUENCE [LARGE SCALE GENOMIC DNA]</scope>
    <source>
        <strain evidence="3">ATCC BAA-861 / DSM 15982 / KCTC 12143 / HTCC2516</strain>
    </source>
</reference>
<keyword evidence="3" id="KW-1185">Reference proteome</keyword>
<keyword evidence="1" id="KW-1133">Transmembrane helix</keyword>
<feature type="transmembrane region" description="Helical" evidence="1">
    <location>
        <begin position="48"/>
        <end position="71"/>
    </location>
</feature>
<dbReference type="OrthoDB" id="7866534at2"/>
<dbReference type="HOGENOM" id="CLU_153188_0_0_5"/>
<dbReference type="Proteomes" id="UP000003635">
    <property type="component" value="Unassembled WGS sequence"/>
</dbReference>
<accession>Q2CIB2</accession>
<keyword evidence="1" id="KW-0812">Transmembrane</keyword>
<comment type="caution">
    <text evidence="2">The sequence shown here is derived from an EMBL/GenBank/DDBJ whole genome shotgun (WGS) entry which is preliminary data.</text>
</comment>
<dbReference type="eggNOG" id="ENOG5032PNB">
    <property type="taxonomic scope" value="Bacteria"/>
</dbReference>
<dbReference type="EMBL" id="AAOT01000004">
    <property type="protein sequence ID" value="EAR52346.1"/>
    <property type="molecule type" value="Genomic_DNA"/>
</dbReference>
<protein>
    <submittedName>
        <fullName evidence="2">Uncharacterized protein</fullName>
    </submittedName>
</protein>